<dbReference type="SUPFAM" id="SSF51197">
    <property type="entry name" value="Clavaminate synthase-like"/>
    <property type="match status" value="1"/>
</dbReference>
<keyword evidence="3" id="KW-1185">Reference proteome</keyword>
<organism evidence="2 3">
    <name type="scientific">Engelhardtia mirabilis</name>
    <dbReference type="NCBI Taxonomy" id="2528011"/>
    <lineage>
        <taxon>Bacteria</taxon>
        <taxon>Pseudomonadati</taxon>
        <taxon>Planctomycetota</taxon>
        <taxon>Planctomycetia</taxon>
        <taxon>Planctomycetia incertae sedis</taxon>
        <taxon>Engelhardtia</taxon>
    </lineage>
</organism>
<keyword evidence="2" id="KW-0560">Oxidoreductase</keyword>
<dbReference type="Proteomes" id="UP000316921">
    <property type="component" value="Chromosome"/>
</dbReference>
<evidence type="ECO:0000256" key="1">
    <source>
        <dbReference type="ARBA" id="ARBA00001954"/>
    </source>
</evidence>
<keyword evidence="2" id="KW-0223">Dioxygenase</keyword>
<evidence type="ECO:0000313" key="2">
    <source>
        <dbReference type="EMBL" id="QDU69970.1"/>
    </source>
</evidence>
<dbReference type="EMBL" id="CP036287">
    <property type="protein sequence ID" value="QDU69970.1"/>
    <property type="molecule type" value="Genomic_DNA"/>
</dbReference>
<protein>
    <submittedName>
        <fullName evidence="2">Phytanoyl-CoA dioxygenase (PhyH)</fullName>
    </submittedName>
</protein>
<dbReference type="GO" id="GO:0016706">
    <property type="term" value="F:2-oxoglutarate-dependent dioxygenase activity"/>
    <property type="evidence" value="ECO:0007669"/>
    <property type="project" value="UniProtKB-ARBA"/>
</dbReference>
<dbReference type="PANTHER" id="PTHR20883:SF48">
    <property type="entry name" value="ECTOINE DIOXYGENASE"/>
    <property type="match status" value="1"/>
</dbReference>
<name>A0A518BSM5_9BACT</name>
<reference evidence="2 3" key="1">
    <citation type="submission" date="2019-02" db="EMBL/GenBank/DDBJ databases">
        <title>Deep-cultivation of Planctomycetes and their phenomic and genomic characterization uncovers novel biology.</title>
        <authorList>
            <person name="Wiegand S."/>
            <person name="Jogler M."/>
            <person name="Boedeker C."/>
            <person name="Pinto D."/>
            <person name="Vollmers J."/>
            <person name="Rivas-Marin E."/>
            <person name="Kohn T."/>
            <person name="Peeters S.H."/>
            <person name="Heuer A."/>
            <person name="Rast P."/>
            <person name="Oberbeckmann S."/>
            <person name="Bunk B."/>
            <person name="Jeske O."/>
            <person name="Meyerdierks A."/>
            <person name="Storesund J.E."/>
            <person name="Kallscheuer N."/>
            <person name="Luecker S."/>
            <person name="Lage O.M."/>
            <person name="Pohl T."/>
            <person name="Merkel B.J."/>
            <person name="Hornburger P."/>
            <person name="Mueller R.-W."/>
            <person name="Bruemmer F."/>
            <person name="Labrenz M."/>
            <person name="Spormann A.M."/>
            <person name="Op den Camp H."/>
            <person name="Overmann J."/>
            <person name="Amann R."/>
            <person name="Jetten M.S.M."/>
            <person name="Mascher T."/>
            <person name="Medema M.H."/>
            <person name="Devos D.P."/>
            <person name="Kaster A.-K."/>
            <person name="Ovreas L."/>
            <person name="Rohde M."/>
            <person name="Galperin M.Y."/>
            <person name="Jogler C."/>
        </authorList>
    </citation>
    <scope>NUCLEOTIDE SEQUENCE [LARGE SCALE GENOMIC DNA]</scope>
    <source>
        <strain evidence="2 3">Pla133</strain>
    </source>
</reference>
<dbReference type="RefSeq" id="WP_145070364.1">
    <property type="nucleotide sequence ID" value="NZ_CP036287.1"/>
</dbReference>
<proteinExistence type="predicted"/>
<dbReference type="AlphaFoldDB" id="A0A518BSM5"/>
<accession>A0A518BSM5</accession>
<dbReference type="PANTHER" id="PTHR20883">
    <property type="entry name" value="PHYTANOYL-COA DIOXYGENASE DOMAIN CONTAINING 1"/>
    <property type="match status" value="1"/>
</dbReference>
<gene>
    <name evidence="2" type="ORF">Pla133_50930</name>
</gene>
<comment type="cofactor">
    <cofactor evidence="1">
        <name>Fe(2+)</name>
        <dbReference type="ChEBI" id="CHEBI:29033"/>
    </cofactor>
</comment>
<evidence type="ECO:0000313" key="3">
    <source>
        <dbReference type="Proteomes" id="UP000316921"/>
    </source>
</evidence>
<dbReference type="GO" id="GO:0005506">
    <property type="term" value="F:iron ion binding"/>
    <property type="evidence" value="ECO:0007669"/>
    <property type="project" value="UniProtKB-ARBA"/>
</dbReference>
<dbReference type="Pfam" id="PF05721">
    <property type="entry name" value="PhyH"/>
    <property type="match status" value="1"/>
</dbReference>
<dbReference type="InterPro" id="IPR008775">
    <property type="entry name" value="Phytyl_CoA_dOase-like"/>
</dbReference>
<sequence length="306" mass="34122">MPTSRELQSFAANGFHVVRGAFDPERVSALSDDLRAFEGLQTPDLPAESLASFTPVVDEYRLMNVTECGQRFLDLVDEPLFLDWCAALMPGDIRLTESFALTRRRGVGLPLHALALSGFEETPTGPRTRLLTLTVCLSDVGTDDGPFVALAGSHRRAEDFPYGRLHPDWPEPQFDREVSAAFRAQNEGRPQVRWEDLPGYTEVLVEAGDVVVLTQDLWHGAKALHSGRTRRTLYFTYGPYWFPNFHGLRTSREVFERASTVQRRLLGGPFVGNLYQGGPDVGVEPSAAFPFVPNSERDPARFRGGR</sequence>
<dbReference type="KEGG" id="pbap:Pla133_50930"/>
<dbReference type="Gene3D" id="2.60.120.620">
    <property type="entry name" value="q2cbj1_9rhob like domain"/>
    <property type="match status" value="1"/>
</dbReference>